<evidence type="ECO:0000313" key="3">
    <source>
        <dbReference type="EMBL" id="QCD64832.1"/>
    </source>
</evidence>
<gene>
    <name evidence="3" type="ORF">E5139_03960</name>
</gene>
<reference evidence="3 4" key="2">
    <citation type="submission" date="2019-04" db="EMBL/GenBank/DDBJ databases">
        <authorList>
            <person name="Yang S."/>
            <person name="Wei W."/>
        </authorList>
    </citation>
    <scope>NUCLEOTIDE SEQUENCE [LARGE SCALE GENOMIC DNA]</scope>
    <source>
        <strain evidence="4">ZP60</strain>
    </source>
</reference>
<dbReference type="SUPFAM" id="SSF46785">
    <property type="entry name" value="Winged helix' DNA-binding domain"/>
    <property type="match status" value="1"/>
</dbReference>
<dbReference type="OMA" id="HENIDTY"/>
<dbReference type="InterPro" id="IPR036388">
    <property type="entry name" value="WH-like_DNA-bd_sf"/>
</dbReference>
<dbReference type="AlphaFoldDB" id="A0A4D6KC85"/>
<evidence type="ECO:0000313" key="4">
    <source>
        <dbReference type="Proteomes" id="UP000297053"/>
    </source>
</evidence>
<accession>A0A4D6KC85</accession>
<dbReference type="GeneID" id="42178063"/>
<evidence type="ECO:0000259" key="2">
    <source>
        <dbReference type="Pfam" id="PF25213"/>
    </source>
</evidence>
<proteinExistence type="predicted"/>
<dbReference type="Pfam" id="PF25213">
    <property type="entry name" value="HVO_A0261_N"/>
    <property type="match status" value="1"/>
</dbReference>
<dbReference type="InterPro" id="IPR036390">
    <property type="entry name" value="WH_DNA-bd_sf"/>
</dbReference>
<sequence>MTDREVMSDLQFLTGSRHRATMLAALSEEPLRPTELCDRVEATRTTVQRILAGFRERTWAEKIDGRYRATLTGQRVHERYRTLWETVERADRLAPLATHLDRFDEPLPVEAFDRGSITEATEQEPLAAVDRIVEWLRDSQGDHIETTTPIVANTFNETVSGLLETDLSVEMVIDENVLERSMTDFETALERGQTHECVDVWVAPEPLTDGLMVRSDRAAVVAYDETNNVRAVLESDDETVVGWGRRQFETTKDRARPLADVLSESSVEE</sequence>
<dbReference type="KEGG" id="halz:E5139_03960"/>
<dbReference type="InterPro" id="IPR057527">
    <property type="entry name" value="HVO_A0261-like_N"/>
</dbReference>
<dbReference type="RefSeq" id="WP_012807665.1">
    <property type="nucleotide sequence ID" value="NZ_CP039375.1"/>
</dbReference>
<evidence type="ECO:0000259" key="1">
    <source>
        <dbReference type="Pfam" id="PF08350"/>
    </source>
</evidence>
<feature type="domain" description="HVO-A0261-like N-terminal" evidence="2">
    <location>
        <begin position="8"/>
        <end position="92"/>
    </location>
</feature>
<dbReference type="InterPro" id="IPR013561">
    <property type="entry name" value="FilR1_middle_dom"/>
</dbReference>
<feature type="domain" description="Methanogenesis regulatory protein FilR1 middle" evidence="1">
    <location>
        <begin position="125"/>
        <end position="253"/>
    </location>
</feature>
<dbReference type="Gene3D" id="1.10.10.10">
    <property type="entry name" value="Winged helix-like DNA-binding domain superfamily/Winged helix DNA-binding domain"/>
    <property type="match status" value="1"/>
</dbReference>
<name>A0A4D6KC85_9EURY</name>
<reference evidence="3 4" key="1">
    <citation type="submission" date="2019-04" db="EMBL/GenBank/DDBJ databases">
        <title>Complete genome sequence of Arthrobacter sp. ZXY-2 associated with effective atrazine degradation and salt adaptation.</title>
        <authorList>
            <person name="Zhao X."/>
        </authorList>
    </citation>
    <scope>NUCLEOTIDE SEQUENCE [LARGE SCALE GENOMIC DNA]</scope>
    <source>
        <strain evidence="4">ZP60</strain>
    </source>
</reference>
<dbReference type="Pfam" id="PF08350">
    <property type="entry name" value="FilR1_middle"/>
    <property type="match status" value="1"/>
</dbReference>
<protein>
    <submittedName>
        <fullName evidence="3">Uncharacterized protein</fullName>
    </submittedName>
</protein>
<dbReference type="Proteomes" id="UP000297053">
    <property type="component" value="Chromosome"/>
</dbReference>
<organism evidence="3 4">
    <name type="scientific">Halomicrobium mukohataei</name>
    <dbReference type="NCBI Taxonomy" id="57705"/>
    <lineage>
        <taxon>Archaea</taxon>
        <taxon>Methanobacteriati</taxon>
        <taxon>Methanobacteriota</taxon>
        <taxon>Stenosarchaea group</taxon>
        <taxon>Halobacteria</taxon>
        <taxon>Halobacteriales</taxon>
        <taxon>Haloarculaceae</taxon>
        <taxon>Halomicrobium</taxon>
    </lineage>
</organism>
<dbReference type="EMBL" id="CP039375">
    <property type="protein sequence ID" value="QCD64832.1"/>
    <property type="molecule type" value="Genomic_DNA"/>
</dbReference>